<dbReference type="Pfam" id="PF01197">
    <property type="entry name" value="Ribosomal_L31"/>
    <property type="match status" value="1"/>
</dbReference>
<comment type="similarity">
    <text evidence="1">Belongs to the bacterial ribosomal protein bL31 family. Type A subfamily.</text>
</comment>
<dbReference type="InterPro" id="IPR034704">
    <property type="entry name" value="Ribosomal_bL28/bL31-like_sf"/>
</dbReference>
<dbReference type="AlphaFoldDB" id="A0AAX4P832"/>
<feature type="compositionally biased region" description="Low complexity" evidence="5">
    <location>
        <begin position="8"/>
        <end position="21"/>
    </location>
</feature>
<accession>A0AAX4P832</accession>
<evidence type="ECO:0000256" key="3">
    <source>
        <dbReference type="ARBA" id="ARBA00023274"/>
    </source>
</evidence>
<dbReference type="GO" id="GO:1990904">
    <property type="term" value="C:ribonucleoprotein complex"/>
    <property type="evidence" value="ECO:0007669"/>
    <property type="project" value="UniProtKB-KW"/>
</dbReference>
<dbReference type="GO" id="GO:0006412">
    <property type="term" value="P:translation"/>
    <property type="evidence" value="ECO:0007669"/>
    <property type="project" value="InterPro"/>
</dbReference>
<keyword evidence="3 4" id="KW-0687">Ribonucleoprotein</keyword>
<reference evidence="6 7" key="1">
    <citation type="submission" date="2024-03" db="EMBL/GenBank/DDBJ databases">
        <title>Complete genome sequence of the green alga Chloropicon roscoffensis RCC1871.</title>
        <authorList>
            <person name="Lemieux C."/>
            <person name="Pombert J.-F."/>
            <person name="Otis C."/>
            <person name="Turmel M."/>
        </authorList>
    </citation>
    <scope>NUCLEOTIDE SEQUENCE [LARGE SCALE GENOMIC DNA]</scope>
    <source>
        <strain evidence="6 7">RCC1871</strain>
    </source>
</reference>
<dbReference type="Gene3D" id="4.10.830.30">
    <property type="entry name" value="Ribosomal protein L31"/>
    <property type="match status" value="1"/>
</dbReference>
<evidence type="ECO:0000256" key="1">
    <source>
        <dbReference type="ARBA" id="ARBA00009296"/>
    </source>
</evidence>
<dbReference type="PANTHER" id="PTHR33280">
    <property type="entry name" value="50S RIBOSOMAL PROTEIN L31, CHLOROPLASTIC"/>
    <property type="match status" value="1"/>
</dbReference>
<organism evidence="6 7">
    <name type="scientific">Chloropicon roscoffensis</name>
    <dbReference type="NCBI Taxonomy" id="1461544"/>
    <lineage>
        <taxon>Eukaryota</taxon>
        <taxon>Viridiplantae</taxon>
        <taxon>Chlorophyta</taxon>
        <taxon>Chloropicophyceae</taxon>
        <taxon>Chloropicales</taxon>
        <taxon>Chloropicaceae</taxon>
        <taxon>Chloropicon</taxon>
    </lineage>
</organism>
<evidence type="ECO:0000256" key="2">
    <source>
        <dbReference type="ARBA" id="ARBA00022980"/>
    </source>
</evidence>
<feature type="region of interest" description="Disordered" evidence="5">
    <location>
        <begin position="1"/>
        <end position="28"/>
    </location>
</feature>
<gene>
    <name evidence="6" type="ORF">HKI87_05g37320</name>
</gene>
<name>A0AAX4P832_9CHLO</name>
<evidence type="ECO:0000313" key="7">
    <source>
        <dbReference type="Proteomes" id="UP001472866"/>
    </source>
</evidence>
<proteinExistence type="inferred from homology"/>
<dbReference type="NCBIfam" id="TIGR00105">
    <property type="entry name" value="L31"/>
    <property type="match status" value="1"/>
</dbReference>
<evidence type="ECO:0000256" key="5">
    <source>
        <dbReference type="SAM" id="MobiDB-lite"/>
    </source>
</evidence>
<protein>
    <recommendedName>
        <fullName evidence="4">50S ribosomal protein L31</fullName>
    </recommendedName>
</protein>
<keyword evidence="2 4" id="KW-0689">Ribosomal protein</keyword>
<dbReference type="InterPro" id="IPR042105">
    <property type="entry name" value="Ribosomal_bL31_sf"/>
</dbReference>
<dbReference type="Proteomes" id="UP001472866">
    <property type="component" value="Chromosome 05"/>
</dbReference>
<dbReference type="SUPFAM" id="SSF143800">
    <property type="entry name" value="L28p-like"/>
    <property type="match status" value="1"/>
</dbReference>
<dbReference type="GO" id="GO:0005840">
    <property type="term" value="C:ribosome"/>
    <property type="evidence" value="ECO:0007669"/>
    <property type="project" value="UniProtKB-KW"/>
</dbReference>
<dbReference type="InterPro" id="IPR002150">
    <property type="entry name" value="Ribosomal_bL31"/>
</dbReference>
<dbReference type="EMBL" id="CP151505">
    <property type="protein sequence ID" value="WZN62196.1"/>
    <property type="molecule type" value="Genomic_DNA"/>
</dbReference>
<sequence length="114" mass="12680">MQSKLANARSASATHTSTSRAFKWGSKGPRSVRCRAKKDIHPEFHSEAKVICNGEEVFTVAGTKKEYVVDVWSGNHPFYLNGQGGAMILDDERITKFNKKYAGLDLFGDAEKKE</sequence>
<dbReference type="PANTHER" id="PTHR33280:SF1">
    <property type="entry name" value="LARGE RIBOSOMAL SUBUNIT PROTEIN BL31C"/>
    <property type="match status" value="1"/>
</dbReference>
<dbReference type="GO" id="GO:0003735">
    <property type="term" value="F:structural constituent of ribosome"/>
    <property type="evidence" value="ECO:0007669"/>
    <property type="project" value="InterPro"/>
</dbReference>
<keyword evidence="7" id="KW-1185">Reference proteome</keyword>
<dbReference type="PRINTS" id="PR01249">
    <property type="entry name" value="RIBOSOMALL31"/>
</dbReference>
<evidence type="ECO:0000313" key="6">
    <source>
        <dbReference type="EMBL" id="WZN62196.1"/>
    </source>
</evidence>
<evidence type="ECO:0000256" key="4">
    <source>
        <dbReference type="RuleBase" id="RU000564"/>
    </source>
</evidence>